<dbReference type="EMBL" id="LR797288">
    <property type="protein sequence ID" value="CAB4200295.1"/>
    <property type="molecule type" value="Genomic_DNA"/>
</dbReference>
<proteinExistence type="predicted"/>
<protein>
    <submittedName>
        <fullName evidence="1">Uncharacterized protein</fullName>
    </submittedName>
</protein>
<sequence>MSIELVRRLPYDHPYRWDGTLFGSPKLWQPSQIATDLWLDAEDTSTITLNGSTVSQWNDKSGNNRNAVQATAVNQPTYNTTGLNGKPALDTSAGSRAMRSSFGSTITVDAINVFVVFKATAIVGGAQLFDVRNSANGLPLFDDSASTGFGARVRNDSSVLTGLTSFGSNTTNNNLSSYSFQNGLIENRLNGVGRTASASGSVTCDRIGIFGSGISAPSATSAQAVLGEMVVVLSTVSATDTQRVEGYLAWKWGLEANLPVDHPYKNAPPTA</sequence>
<name>A0A6J5S3I5_9CAUD</name>
<organism evidence="1">
    <name type="scientific">uncultured Caudovirales phage</name>
    <dbReference type="NCBI Taxonomy" id="2100421"/>
    <lineage>
        <taxon>Viruses</taxon>
        <taxon>Duplodnaviria</taxon>
        <taxon>Heunggongvirae</taxon>
        <taxon>Uroviricota</taxon>
        <taxon>Caudoviricetes</taxon>
        <taxon>Peduoviridae</taxon>
        <taxon>Maltschvirus</taxon>
        <taxon>Maltschvirus maltsch</taxon>
    </lineage>
</organism>
<reference evidence="1" key="1">
    <citation type="submission" date="2020-05" db="EMBL/GenBank/DDBJ databases">
        <authorList>
            <person name="Chiriac C."/>
            <person name="Salcher M."/>
            <person name="Ghai R."/>
            <person name="Kavagutti S V."/>
        </authorList>
    </citation>
    <scope>NUCLEOTIDE SEQUENCE</scope>
</reference>
<gene>
    <name evidence="1" type="ORF">UFOVP1355_38</name>
</gene>
<accession>A0A6J5S3I5</accession>
<evidence type="ECO:0000313" key="1">
    <source>
        <dbReference type="EMBL" id="CAB4200295.1"/>
    </source>
</evidence>